<evidence type="ECO:0008006" key="3">
    <source>
        <dbReference type="Google" id="ProtNLM"/>
    </source>
</evidence>
<sequence length="287" mass="30467">MPYPTYTVDGVPLDAPGWRLAPGTALRPLPAVRTAEVQVPGRAGDLPVTGLDLEATTLGMTLWVGPRTPDGSPGGFAGLEENLAALTSLFGTRHRMLDLRFHVDADTVRQADAEVVTAAEPEVNVASATALLTVLFRVPGVYWRDPDASSWEALMGTESPPEGVAVDALSGSTAPIVDARLVLSGPLARPEVTDVATGGGFRWDGTLTANQSLEVDCERMTARVLPEGRDVTGSVTAFGPGSASRWLHLTPERVADDPYRRVPRVRLEAADSGDGSRIDIHARRAFL</sequence>
<proteinExistence type="predicted"/>
<dbReference type="Proteomes" id="UP000467124">
    <property type="component" value="Unassembled WGS sequence"/>
</dbReference>
<dbReference type="EMBL" id="WWHY01000001">
    <property type="protein sequence ID" value="MYR33568.1"/>
    <property type="molecule type" value="Genomic_DNA"/>
</dbReference>
<protein>
    <recommendedName>
        <fullName evidence="3">Phage tail family protein</fullName>
    </recommendedName>
</protein>
<evidence type="ECO:0000313" key="1">
    <source>
        <dbReference type="EMBL" id="MYR33568.1"/>
    </source>
</evidence>
<name>A0A7K2IUB7_9ACTN</name>
<accession>A0A7K2IUB7</accession>
<organism evidence="1 2">
    <name type="scientific">Nocardiopsis alba</name>
    <dbReference type="NCBI Taxonomy" id="53437"/>
    <lineage>
        <taxon>Bacteria</taxon>
        <taxon>Bacillati</taxon>
        <taxon>Actinomycetota</taxon>
        <taxon>Actinomycetes</taxon>
        <taxon>Streptosporangiales</taxon>
        <taxon>Nocardiopsidaceae</taxon>
        <taxon>Nocardiopsis</taxon>
    </lineage>
</organism>
<comment type="caution">
    <text evidence="1">The sequence shown here is derived from an EMBL/GenBank/DDBJ whole genome shotgun (WGS) entry which is preliminary data.</text>
</comment>
<gene>
    <name evidence="1" type="ORF">GTW20_15185</name>
</gene>
<dbReference type="AlphaFoldDB" id="A0A7K2IUB7"/>
<dbReference type="RefSeq" id="WP_161111216.1">
    <property type="nucleotide sequence ID" value="NZ_WWHY01000001.1"/>
</dbReference>
<evidence type="ECO:0000313" key="2">
    <source>
        <dbReference type="Proteomes" id="UP000467124"/>
    </source>
</evidence>
<reference evidence="1 2" key="1">
    <citation type="journal article" date="2019" name="Nat. Commun.">
        <title>The antimicrobial potential of Streptomyces from insect microbiomes.</title>
        <authorList>
            <person name="Chevrette M.G."/>
            <person name="Carlson C.M."/>
            <person name="Ortega H.E."/>
            <person name="Thomas C."/>
            <person name="Ananiev G.E."/>
            <person name="Barns K.J."/>
            <person name="Book A.J."/>
            <person name="Cagnazzo J."/>
            <person name="Carlos C."/>
            <person name="Flanigan W."/>
            <person name="Grubbs K.J."/>
            <person name="Horn H.A."/>
            <person name="Hoffmann F.M."/>
            <person name="Klassen J.L."/>
            <person name="Knack J.J."/>
            <person name="Lewin G.R."/>
            <person name="McDonald B.R."/>
            <person name="Muller L."/>
            <person name="Melo W.G.P."/>
            <person name="Pinto-Tomas A.A."/>
            <person name="Schmitz A."/>
            <person name="Wendt-Pienkowski E."/>
            <person name="Wildman S."/>
            <person name="Zhao M."/>
            <person name="Zhang F."/>
            <person name="Bugni T.S."/>
            <person name="Andes D.R."/>
            <person name="Pupo M.T."/>
            <person name="Currie C.R."/>
        </authorList>
    </citation>
    <scope>NUCLEOTIDE SEQUENCE [LARGE SCALE GENOMIC DNA]</scope>
    <source>
        <strain evidence="1 2">SID5840</strain>
    </source>
</reference>